<proteinExistence type="predicted"/>
<dbReference type="EMBL" id="JAAGME010001505">
    <property type="protein sequence ID" value="NEB72372.1"/>
    <property type="molecule type" value="Genomic_DNA"/>
</dbReference>
<sequence>LDLRKENDAARSRLLHRLRLLRVDWGAPTVSRGGTGTFRESWRLSWQPELAVRVAEAGVWGTTVASAATARARSDATSAGQLADITALAELCLRAELSDALPEVMRALADRAALDTDVGHLAQALPALVRSVRYGDVRGTDTAS</sequence>
<accession>A0A6N9VLP6</accession>
<gene>
    <name evidence="1" type="ORF">G3I39_35655</name>
</gene>
<feature type="non-terminal residue" evidence="1">
    <location>
        <position position="144"/>
    </location>
</feature>
<evidence type="ECO:0000313" key="2">
    <source>
        <dbReference type="Proteomes" id="UP000471648"/>
    </source>
</evidence>
<dbReference type="AlphaFoldDB" id="A0A6N9VLP6"/>
<name>A0A6N9VLP6_STRMI</name>
<reference evidence="1 2" key="1">
    <citation type="submission" date="2020-01" db="EMBL/GenBank/DDBJ databases">
        <title>Insect and environment-associated Actinomycetes.</title>
        <authorList>
            <person name="Currrie C."/>
            <person name="Chevrette M."/>
            <person name="Carlson C."/>
            <person name="Stubbendieck R."/>
            <person name="Wendt-Pienkowski E."/>
        </authorList>
    </citation>
    <scope>NUCLEOTIDE SEQUENCE [LARGE SCALE GENOMIC DNA]</scope>
    <source>
        <strain evidence="1 2">SID14438</strain>
    </source>
</reference>
<dbReference type="Proteomes" id="UP000471648">
    <property type="component" value="Unassembled WGS sequence"/>
</dbReference>
<dbReference type="RefSeq" id="WP_239111125.1">
    <property type="nucleotide sequence ID" value="NZ_JAAGME010001505.1"/>
</dbReference>
<organism evidence="1 2">
    <name type="scientific">Streptomyces microflavus</name>
    <name type="common">Streptomyces lipmanii</name>
    <dbReference type="NCBI Taxonomy" id="1919"/>
    <lineage>
        <taxon>Bacteria</taxon>
        <taxon>Bacillati</taxon>
        <taxon>Actinomycetota</taxon>
        <taxon>Actinomycetes</taxon>
        <taxon>Kitasatosporales</taxon>
        <taxon>Streptomycetaceae</taxon>
        <taxon>Streptomyces</taxon>
    </lineage>
</organism>
<evidence type="ECO:0000313" key="1">
    <source>
        <dbReference type="EMBL" id="NEB72372.1"/>
    </source>
</evidence>
<comment type="caution">
    <text evidence="1">The sequence shown here is derived from an EMBL/GenBank/DDBJ whole genome shotgun (WGS) entry which is preliminary data.</text>
</comment>
<dbReference type="Pfam" id="PF18934">
    <property type="entry name" value="DUF5682"/>
    <property type="match status" value="1"/>
</dbReference>
<dbReference type="InterPro" id="IPR043737">
    <property type="entry name" value="DUF5682"/>
</dbReference>
<protein>
    <submittedName>
        <fullName evidence="1">Uncharacterized protein</fullName>
    </submittedName>
</protein>
<feature type="non-terminal residue" evidence="1">
    <location>
        <position position="1"/>
    </location>
</feature>